<dbReference type="Proteomes" id="UP000203316">
    <property type="component" value="Segment"/>
</dbReference>
<evidence type="ECO:0000313" key="2">
    <source>
        <dbReference type="EMBL" id="ABY65820.1"/>
    </source>
</evidence>
<proteinExistence type="predicted"/>
<evidence type="ECO:0000313" key="3">
    <source>
        <dbReference type="Proteomes" id="UP000203316"/>
    </source>
</evidence>
<reference evidence="2 3" key="1">
    <citation type="submission" date="2007-11" db="EMBL/GenBank/DDBJ databases">
        <title>Sequence and organization of Orgyia leucostigma nucleopolyhedrovirus genome.</title>
        <authorList>
            <person name="Eveleigh R.J.M."/>
            <person name="Lapointe R."/>
            <person name="Graham R.I."/>
            <person name="Lauzon H.A.M."/>
            <person name="Pavlik L."/>
            <person name="Arif B.M."/>
            <person name="Lucarotti C.J."/>
        </authorList>
    </citation>
    <scope>NUCLEOTIDE SEQUENCE [LARGE SCALE GENOMIC DNA]</scope>
    <source>
        <strain evidence="2">CFS-77</strain>
    </source>
</reference>
<accession>B0FDW2</accession>
<dbReference type="Pfam" id="PF06143">
    <property type="entry name" value="Baculo_11_kDa"/>
    <property type="match status" value="1"/>
</dbReference>
<dbReference type="OrthoDB" id="28987at10239"/>
<dbReference type="EMBL" id="EU309041">
    <property type="protein sequence ID" value="ABY65820.1"/>
    <property type="molecule type" value="Genomic_DNA"/>
</dbReference>
<evidence type="ECO:0000256" key="1">
    <source>
        <dbReference type="SAM" id="Phobius"/>
    </source>
</evidence>
<organism evidence="2 3">
    <name type="scientific">Orgyia leucostigma nucleopolyhedrovirus</name>
    <dbReference type="NCBI Taxonomy" id="490711"/>
    <lineage>
        <taxon>Viruses</taxon>
        <taxon>Viruses incertae sedis</taxon>
        <taxon>Naldaviricetes</taxon>
        <taxon>Lefavirales</taxon>
        <taxon>Baculoviridae</taxon>
        <taxon>Alphabaculovirus</taxon>
        <taxon>Alphabaculovirus orleucostigmae</taxon>
    </lineage>
</organism>
<feature type="transmembrane region" description="Helical" evidence="1">
    <location>
        <begin position="35"/>
        <end position="59"/>
    </location>
</feature>
<keyword evidence="3" id="KW-1185">Reference proteome</keyword>
<dbReference type="InterPro" id="IPR009313">
    <property type="entry name" value="Baculo_11_kDa"/>
</dbReference>
<dbReference type="KEGG" id="vg:5850426"/>
<dbReference type="RefSeq" id="YP_001651004.1">
    <property type="nucleotide sequence ID" value="NC_010276.1"/>
</dbReference>
<keyword evidence="1" id="KW-0812">Transmembrane</keyword>
<evidence type="ECO:0008006" key="4">
    <source>
        <dbReference type="Google" id="ProtNLM"/>
    </source>
</evidence>
<name>B0FDW2_9ABAC</name>
<protein>
    <recommendedName>
        <fullName evidence="4">Ac108</fullName>
    </recommendedName>
</protein>
<dbReference type="GeneID" id="5850426"/>
<sequence>MRRTANVLGAVPDSVLDYDQLQQIVSRNRVFLRDFIMVLCCILIFVIIAVFILFVLFVATNKEQHDKFTEQEQQRLLANIDYRNA</sequence>
<keyword evidence="1" id="KW-0472">Membrane</keyword>
<keyword evidence="1" id="KW-1133">Transmembrane helix</keyword>